<dbReference type="Proteomes" id="UP000198287">
    <property type="component" value="Unassembled WGS sequence"/>
</dbReference>
<evidence type="ECO:0000313" key="2">
    <source>
        <dbReference type="EMBL" id="OXA39788.1"/>
    </source>
</evidence>
<evidence type="ECO:0000256" key="1">
    <source>
        <dbReference type="SAM" id="Phobius"/>
    </source>
</evidence>
<sequence>MEIYNLAKYINIFSGCVINIINYKDINIPSTLSTPIWTTRYHFAYYCQFFEAMSDRPKLRYKIYPIDHLSNLTFPFCEPAFDEYNANKIPLRRNVHQQRGWKCLTRFYIFPPPGDLAGVIPPDIYEEQFSSGYRFRRYYRTGYHILLQRPGGTINTWTTEMITLLDENTGLNMLLVFVNDNLITNFQFCCRYCHGCYQVCQDVGIDELEEIGIGQVAHKFNVISDKTPWRILSYTSFKYRNIPFSEIMKDNVNIDGILLNLLLGSNGSTEFRLHDWRHYVQNELHTAHNGTLLLNQCAIPTIKLPTINMVAESWVELVTNIRPYSFLSCSKRRKPQTSLEHLVHVFPLILWAFVIGTSVFLGIFILFTSKAKVSKFEILSTGYNILLEQGSSIAGNSSREPYIYFVCGPWILMSVIITTLIRGDNVQNTINPLRVLPYTNFSQLIENGFTFVDTIITYKDGEGFELRSIGWHAAHTRARSSIETLHTLISDQIYKRFYNFGVHYNHMRIRAETNIWWLYPDQIVNNSSRFSCAAEKMAYLGWFDKLEEAKALLEKYRPGPEYSIGLEPIGLVPMGWRVENVVDPRIPIRMRTLHHSGIVKMWIWYKGMAEELRKRDRAKNTGPEALILLGNISEIFIMFFQVAVCTTLVFLVETMYFKISIAKLQKFCILRIMRFKNILGKLFVSGIARLKALNLIACKEKCRHRLKRRVLIMQKQSLAYN</sequence>
<name>A0A226D4N3_FOLCA</name>
<proteinExistence type="predicted"/>
<evidence type="ECO:0000313" key="3">
    <source>
        <dbReference type="Proteomes" id="UP000198287"/>
    </source>
</evidence>
<keyword evidence="1" id="KW-0812">Transmembrane</keyword>
<feature type="transmembrane region" description="Helical" evidence="1">
    <location>
        <begin position="342"/>
        <end position="367"/>
    </location>
</feature>
<protein>
    <submittedName>
        <fullName evidence="2">Uncharacterized protein</fullName>
    </submittedName>
</protein>
<keyword evidence="3" id="KW-1185">Reference proteome</keyword>
<reference evidence="2 3" key="1">
    <citation type="submission" date="2015-12" db="EMBL/GenBank/DDBJ databases">
        <title>The genome of Folsomia candida.</title>
        <authorList>
            <person name="Faddeeva A."/>
            <person name="Derks M.F."/>
            <person name="Anvar Y."/>
            <person name="Smit S."/>
            <person name="Van Straalen N."/>
            <person name="Roelofs D."/>
        </authorList>
    </citation>
    <scope>NUCLEOTIDE SEQUENCE [LARGE SCALE GENOMIC DNA]</scope>
    <source>
        <strain evidence="2 3">VU population</strain>
        <tissue evidence="2">Whole body</tissue>
    </source>
</reference>
<organism evidence="2 3">
    <name type="scientific">Folsomia candida</name>
    <name type="common">Springtail</name>
    <dbReference type="NCBI Taxonomy" id="158441"/>
    <lineage>
        <taxon>Eukaryota</taxon>
        <taxon>Metazoa</taxon>
        <taxon>Ecdysozoa</taxon>
        <taxon>Arthropoda</taxon>
        <taxon>Hexapoda</taxon>
        <taxon>Collembola</taxon>
        <taxon>Entomobryomorpha</taxon>
        <taxon>Isotomoidea</taxon>
        <taxon>Isotomidae</taxon>
        <taxon>Proisotominae</taxon>
        <taxon>Folsomia</taxon>
    </lineage>
</organism>
<dbReference type="AlphaFoldDB" id="A0A226D4N3"/>
<dbReference type="EMBL" id="LNIX01000037">
    <property type="protein sequence ID" value="OXA39788.1"/>
    <property type="molecule type" value="Genomic_DNA"/>
</dbReference>
<feature type="transmembrane region" description="Helical" evidence="1">
    <location>
        <begin position="635"/>
        <end position="657"/>
    </location>
</feature>
<comment type="caution">
    <text evidence="2">The sequence shown here is derived from an EMBL/GenBank/DDBJ whole genome shotgun (WGS) entry which is preliminary data.</text>
</comment>
<keyword evidence="1" id="KW-1133">Transmembrane helix</keyword>
<keyword evidence="1" id="KW-0472">Membrane</keyword>
<dbReference type="OrthoDB" id="2401965at2759"/>
<accession>A0A226D4N3</accession>
<feature type="transmembrane region" description="Helical" evidence="1">
    <location>
        <begin position="402"/>
        <end position="421"/>
    </location>
</feature>
<gene>
    <name evidence="2" type="ORF">Fcan01_25448</name>
</gene>